<dbReference type="AlphaFoldDB" id="A0A1P8MR33"/>
<feature type="region of interest" description="Disordered" evidence="1">
    <location>
        <begin position="64"/>
        <end position="83"/>
    </location>
</feature>
<dbReference type="OrthoDB" id="7870164at2"/>
<organism evidence="3 4">
    <name type="scientific">Tateyamaria omphalii</name>
    <dbReference type="NCBI Taxonomy" id="299262"/>
    <lineage>
        <taxon>Bacteria</taxon>
        <taxon>Pseudomonadati</taxon>
        <taxon>Pseudomonadota</taxon>
        <taxon>Alphaproteobacteria</taxon>
        <taxon>Rhodobacterales</taxon>
        <taxon>Roseobacteraceae</taxon>
        <taxon>Tateyamaria</taxon>
    </lineage>
</organism>
<evidence type="ECO:0000256" key="2">
    <source>
        <dbReference type="SAM" id="Phobius"/>
    </source>
</evidence>
<dbReference type="EMBL" id="CP019312">
    <property type="protein sequence ID" value="APX10518.1"/>
    <property type="molecule type" value="Genomic_DNA"/>
</dbReference>
<gene>
    <name evidence="3" type="ORF">BWR18_01500</name>
</gene>
<accession>A0A1P8MR33</accession>
<keyword evidence="2" id="KW-0812">Transmembrane</keyword>
<reference evidence="3 4" key="1">
    <citation type="submission" date="2017-01" db="EMBL/GenBank/DDBJ databases">
        <title>Complete genome of Tateyamaria omphalii DOK1-4 isolated from seawater in Dokdo.</title>
        <authorList>
            <person name="Kim J.H."/>
            <person name="Chi W.-J."/>
        </authorList>
    </citation>
    <scope>NUCLEOTIDE SEQUENCE [LARGE SCALE GENOMIC DNA]</scope>
    <source>
        <strain evidence="3 4">DOK1-4</strain>
    </source>
</reference>
<feature type="compositionally biased region" description="Basic and acidic residues" evidence="1">
    <location>
        <begin position="64"/>
        <end position="74"/>
    </location>
</feature>
<protein>
    <recommendedName>
        <fullName evidence="5">CTP synthetase</fullName>
    </recommendedName>
</protein>
<sequence>MDRLSMFLTLMTGAVLTGGFVIVALSLGYYGWVPILWSAALGFALSWPVAYAISRRIKRNDPAWDETRKDRTDAIPRPGDPEV</sequence>
<evidence type="ECO:0000313" key="3">
    <source>
        <dbReference type="EMBL" id="APX10518.1"/>
    </source>
</evidence>
<proteinExistence type="predicted"/>
<keyword evidence="4" id="KW-1185">Reference proteome</keyword>
<dbReference type="Proteomes" id="UP000186336">
    <property type="component" value="Chromosome"/>
</dbReference>
<feature type="transmembrane region" description="Helical" evidence="2">
    <location>
        <begin position="7"/>
        <end position="29"/>
    </location>
</feature>
<name>A0A1P8MR33_9RHOB</name>
<evidence type="ECO:0000313" key="4">
    <source>
        <dbReference type="Proteomes" id="UP000186336"/>
    </source>
</evidence>
<feature type="transmembrane region" description="Helical" evidence="2">
    <location>
        <begin position="35"/>
        <end position="53"/>
    </location>
</feature>
<dbReference type="RefSeq" id="WP_076626385.1">
    <property type="nucleotide sequence ID" value="NZ_CP019312.1"/>
</dbReference>
<keyword evidence="2" id="KW-0472">Membrane</keyword>
<keyword evidence="2" id="KW-1133">Transmembrane helix</keyword>
<evidence type="ECO:0008006" key="5">
    <source>
        <dbReference type="Google" id="ProtNLM"/>
    </source>
</evidence>
<evidence type="ECO:0000256" key="1">
    <source>
        <dbReference type="SAM" id="MobiDB-lite"/>
    </source>
</evidence>
<dbReference type="KEGG" id="tom:BWR18_01500"/>